<feature type="transmembrane region" description="Helical" evidence="3">
    <location>
        <begin position="329"/>
        <end position="349"/>
    </location>
</feature>
<keyword evidence="7" id="KW-1185">Reference proteome</keyword>
<dbReference type="InterPro" id="IPR050925">
    <property type="entry name" value="Rhomboid_protease_S54"/>
</dbReference>
<evidence type="ECO:0000259" key="5">
    <source>
        <dbReference type="Pfam" id="PF13453"/>
    </source>
</evidence>
<proteinExistence type="inferred from homology"/>
<dbReference type="GO" id="GO:0006508">
    <property type="term" value="P:proteolysis"/>
    <property type="evidence" value="ECO:0007669"/>
    <property type="project" value="UniProtKB-KW"/>
</dbReference>
<comment type="similarity">
    <text evidence="1">Belongs to the peptidase S54 family.</text>
</comment>
<organism evidence="6 7">
    <name type="scientific">Candidatus Magnetobacterium casense</name>
    <dbReference type="NCBI Taxonomy" id="1455061"/>
    <lineage>
        <taxon>Bacteria</taxon>
        <taxon>Pseudomonadati</taxon>
        <taxon>Nitrospirota</taxon>
        <taxon>Thermodesulfovibrionia</taxon>
        <taxon>Thermodesulfovibrionales</taxon>
        <taxon>Candidatus Magnetobacteriaceae</taxon>
        <taxon>Candidatus Magnetobacterium</taxon>
    </lineage>
</organism>
<reference evidence="6 7" key="1">
    <citation type="journal article" date="2020" name="J Geophys Res Biogeosci">
        <title>Magnetotaxis as an Adaptation to Enable Bacterial Shuttling of Microbial Sulfur and Sulfur Cycling Across Aquatic Oxic#Anoxic Interfaces.</title>
        <authorList>
            <person name="Li J."/>
            <person name="Liu P."/>
            <person name="Wang J."/>
            <person name="Roberts A.P."/>
            <person name="Pan Y."/>
        </authorList>
    </citation>
    <scope>NUCLEOTIDE SEQUENCE [LARGE SCALE GENOMIC DNA]</scope>
    <source>
        <strain evidence="6 7">MYR-1_YQ</strain>
    </source>
</reference>
<keyword evidence="2" id="KW-0378">Hydrolase</keyword>
<feature type="transmembrane region" description="Helical" evidence="3">
    <location>
        <begin position="248"/>
        <end position="269"/>
    </location>
</feature>
<dbReference type="InterPro" id="IPR022764">
    <property type="entry name" value="Peptidase_S54_rhomboid_dom"/>
</dbReference>
<dbReference type="Proteomes" id="UP001196980">
    <property type="component" value="Unassembled WGS sequence"/>
</dbReference>
<keyword evidence="3" id="KW-0472">Membrane</keyword>
<feature type="transmembrane region" description="Helical" evidence="3">
    <location>
        <begin position="395"/>
        <end position="411"/>
    </location>
</feature>
<dbReference type="RefSeq" id="WP_218252394.1">
    <property type="nucleotide sequence ID" value="NZ_JABXWD010000148.1"/>
</dbReference>
<feature type="domain" description="Transcription factor zinc-finger" evidence="5">
    <location>
        <begin position="167"/>
        <end position="201"/>
    </location>
</feature>
<dbReference type="InterPro" id="IPR027392">
    <property type="entry name" value="TF_Znf"/>
</dbReference>
<evidence type="ECO:0000256" key="3">
    <source>
        <dbReference type="SAM" id="Phobius"/>
    </source>
</evidence>
<feature type="transmembrane region" description="Helical" evidence="3">
    <location>
        <begin position="355"/>
        <end position="374"/>
    </location>
</feature>
<dbReference type="PANTHER" id="PTHR43731:SF14">
    <property type="entry name" value="PRESENILIN-ASSOCIATED RHOMBOID-LIKE PROTEIN, MITOCHONDRIAL"/>
    <property type="match status" value="1"/>
</dbReference>
<dbReference type="PANTHER" id="PTHR43731">
    <property type="entry name" value="RHOMBOID PROTEASE"/>
    <property type="match status" value="1"/>
</dbReference>
<protein>
    <submittedName>
        <fullName evidence="6">Rhomboid family intramembrane serine protease</fullName>
    </submittedName>
</protein>
<dbReference type="Pfam" id="PF13453">
    <property type="entry name" value="Zn_ribbon_TFIIB"/>
    <property type="match status" value="2"/>
</dbReference>
<feature type="domain" description="Peptidase S54 rhomboid" evidence="4">
    <location>
        <begin position="293"/>
        <end position="435"/>
    </location>
</feature>
<keyword evidence="6" id="KW-0645">Protease</keyword>
<evidence type="ECO:0000313" key="6">
    <source>
        <dbReference type="EMBL" id="MBV6341764.1"/>
    </source>
</evidence>
<comment type="caution">
    <text evidence="6">The sequence shown here is derived from an EMBL/GenBank/DDBJ whole genome shotgun (WGS) entry which is preliminary data.</text>
</comment>
<sequence length="453" mass="50998">MNDNIMPEAGVSSNKTYSVVFEGIISAGFDEIEVKKGLCRYCNVDIDSLKGKRILRGYPVVAAGNLDLGNAGEVKRLLYSMGAECTIISHKKDNRTLKCPQCTNHLLHPLRNKDIELDACNRCGGLWFEKHSLDKILLPHTKDDKNSMYSPSIIENLGTYKGHTTRHCPDCHMPMNRYELARDSGLDISVCAQCYGIWLEKEKIAHAKAFYEIPSVKAALEKKPTWQHWVFQFVLSLPVEFNIKPRRFPVVVITIIAINVLMMLLVIAQDSPEAFTGRFGLVASADKTFSWFLTLISYQFLHGGLFHIVSNMYFLYILGDNVEDALGRIHYPMFYLTCGVVAGLTQTVFTSSSHVPVVGASGAVAGVMAAYMMIFRKARLTFMFLFWQKKLSAKWYCGIWILMNLVGLLFSNELVAWYAHLGGFVAGLVWSYLAYNSVIRSHPLLNYINKSPS</sequence>
<dbReference type="Pfam" id="PF01694">
    <property type="entry name" value="Rhomboid"/>
    <property type="match status" value="1"/>
</dbReference>
<name>A0ABS6RYP5_9BACT</name>
<feature type="domain" description="Transcription factor zinc-finger" evidence="5">
    <location>
        <begin position="98"/>
        <end position="137"/>
    </location>
</feature>
<evidence type="ECO:0000256" key="2">
    <source>
        <dbReference type="ARBA" id="ARBA00022801"/>
    </source>
</evidence>
<dbReference type="GO" id="GO:0008233">
    <property type="term" value="F:peptidase activity"/>
    <property type="evidence" value="ECO:0007669"/>
    <property type="project" value="UniProtKB-KW"/>
</dbReference>
<gene>
    <name evidence="6" type="ORF">HWQ67_09215</name>
</gene>
<feature type="transmembrane region" description="Helical" evidence="3">
    <location>
        <begin position="417"/>
        <end position="435"/>
    </location>
</feature>
<evidence type="ECO:0000313" key="7">
    <source>
        <dbReference type="Proteomes" id="UP001196980"/>
    </source>
</evidence>
<evidence type="ECO:0000256" key="1">
    <source>
        <dbReference type="ARBA" id="ARBA00009045"/>
    </source>
</evidence>
<accession>A0ABS6RYP5</accession>
<feature type="transmembrane region" description="Helical" evidence="3">
    <location>
        <begin position="289"/>
        <end position="317"/>
    </location>
</feature>
<keyword evidence="3" id="KW-0812">Transmembrane</keyword>
<evidence type="ECO:0000259" key="4">
    <source>
        <dbReference type="Pfam" id="PF01694"/>
    </source>
</evidence>
<dbReference type="EMBL" id="JABXWD010000148">
    <property type="protein sequence ID" value="MBV6341764.1"/>
    <property type="molecule type" value="Genomic_DNA"/>
</dbReference>
<keyword evidence="3" id="KW-1133">Transmembrane helix</keyword>